<dbReference type="GO" id="GO:0031012">
    <property type="term" value="C:extracellular matrix"/>
    <property type="evidence" value="ECO:0007669"/>
    <property type="project" value="TreeGrafter"/>
</dbReference>
<dbReference type="KEGG" id="bdr:105224097"/>
<dbReference type="InterPro" id="IPR001611">
    <property type="entry name" value="Leu-rich_rpt"/>
</dbReference>
<dbReference type="Pfam" id="PF13516">
    <property type="entry name" value="LRR_6"/>
    <property type="match status" value="1"/>
</dbReference>
<sequence>MLANNRYKLNKSQRTNSKMSMTKSQIRFSAATAPYQQRVHILSTLLSCLCALTILVPPTNALANCPSSCQCDDDTLVVKCGEGALDVLPITLNPFIQRLVIQSNKIKTIDSSLQFYAELLFLDLSYNDLVTLPMRTFQFQRKLQELHLNHNKIGQISNMTFVGLATLTVLNLRGNLLAELEQGTFAKMSKLAELNLGQNRINRIDPHAFDGLVNLRTLYLDDNTLTTVPAPSIFQAMPNLAELYLGTNSFTSIQAKAFIDLKGLTRLDLRGAGLHNISAEALKGLEGLRYLDLADNRLHVVPTNALSHLERLEELLLGQNDFEVIGSGAFGGLTQLRKLEITGAQRLRSVQNGAFSANTNLEHLNLSSNKMLQEVQENALGGLPHLRHVMLKENDLHTIAEGLVPWTDLQTLDLSDNPIVCDCQVLWLRNLLVSKNSTTDRLIDVMCVYPEPMRKEPLAQLSPAMLGCSHSDTKQQAMIIGVVVVTTAIITGLSLLIYGCRRRIRETLKGGWGNSALGRKEREYQKTCSDEEYMTRQQHPCSLSIQPTMQFTNSVGYNMQQTQPYMGSRPIPVTEL</sequence>
<dbReference type="GO" id="GO:0005615">
    <property type="term" value="C:extracellular space"/>
    <property type="evidence" value="ECO:0007669"/>
    <property type="project" value="TreeGrafter"/>
</dbReference>
<keyword evidence="6" id="KW-0677">Repeat</keyword>
<dbReference type="Gene3D" id="3.80.10.10">
    <property type="entry name" value="Ribonuclease Inhibitor"/>
    <property type="match status" value="2"/>
</dbReference>
<evidence type="ECO:0000256" key="3">
    <source>
        <dbReference type="ARBA" id="ARBA00022614"/>
    </source>
</evidence>
<dbReference type="SMART" id="SM00082">
    <property type="entry name" value="LRRCT"/>
    <property type="match status" value="1"/>
</dbReference>
<proteinExistence type="predicted"/>
<comment type="subcellular location">
    <subcellularLocation>
        <location evidence="1">Cell membrane</location>
    </subcellularLocation>
</comment>
<evidence type="ECO:0000256" key="9">
    <source>
        <dbReference type="SAM" id="MobiDB-lite"/>
    </source>
</evidence>
<organism evidence="12">
    <name type="scientific">Bactrocera dorsalis</name>
    <name type="common">Oriental fruit fly</name>
    <name type="synonym">Dacus dorsalis</name>
    <dbReference type="NCBI Taxonomy" id="27457"/>
    <lineage>
        <taxon>Eukaryota</taxon>
        <taxon>Metazoa</taxon>
        <taxon>Ecdysozoa</taxon>
        <taxon>Arthropoda</taxon>
        <taxon>Hexapoda</taxon>
        <taxon>Insecta</taxon>
        <taxon>Pterygota</taxon>
        <taxon>Neoptera</taxon>
        <taxon>Endopterygota</taxon>
        <taxon>Diptera</taxon>
        <taxon>Brachycera</taxon>
        <taxon>Muscomorpha</taxon>
        <taxon>Tephritoidea</taxon>
        <taxon>Tephritidae</taxon>
        <taxon>Bactrocera</taxon>
        <taxon>Bactrocera</taxon>
    </lineage>
</organism>
<keyword evidence="5" id="KW-0732">Signal</keyword>
<keyword evidence="4 10" id="KW-0812">Transmembrane</keyword>
<name>A0A034V6J2_BACDO</name>
<dbReference type="CTD" id="828"/>
<keyword evidence="7 10" id="KW-1133">Transmembrane helix</keyword>
<dbReference type="EMBL" id="GAKP01021236">
    <property type="protein sequence ID" value="JAC37716.1"/>
    <property type="molecule type" value="Transcribed_RNA"/>
</dbReference>
<evidence type="ECO:0000313" key="12">
    <source>
        <dbReference type="EMBL" id="JAC37712.1"/>
    </source>
</evidence>
<dbReference type="GeneID" id="105224097"/>
<dbReference type="InterPro" id="IPR032675">
    <property type="entry name" value="LRR_dom_sf"/>
</dbReference>
<dbReference type="FunFam" id="3.80.10.10:FF:000611">
    <property type="entry name" value="Capricious, isoform E"/>
    <property type="match status" value="1"/>
</dbReference>
<evidence type="ECO:0000256" key="5">
    <source>
        <dbReference type="ARBA" id="ARBA00022729"/>
    </source>
</evidence>
<dbReference type="AlphaFoldDB" id="A0A034V6J2"/>
<dbReference type="EMBL" id="GAKP01021238">
    <property type="protein sequence ID" value="JAC37714.1"/>
    <property type="molecule type" value="Transcribed_RNA"/>
</dbReference>
<feature type="compositionally biased region" description="Polar residues" evidence="9">
    <location>
        <begin position="10"/>
        <end position="20"/>
    </location>
</feature>
<evidence type="ECO:0000256" key="4">
    <source>
        <dbReference type="ARBA" id="ARBA00022692"/>
    </source>
</evidence>
<dbReference type="FunFam" id="3.80.10.10:FF:001438">
    <property type="entry name" value="Uncharacterized protein"/>
    <property type="match status" value="1"/>
</dbReference>
<dbReference type="InterPro" id="IPR050328">
    <property type="entry name" value="Dev_Immune_Receptor"/>
</dbReference>
<feature type="region of interest" description="Disordered" evidence="9">
    <location>
        <begin position="1"/>
        <end position="20"/>
    </location>
</feature>
<dbReference type="SMART" id="SM00369">
    <property type="entry name" value="LRR_TYP"/>
    <property type="match status" value="11"/>
</dbReference>
<feature type="domain" description="LRRCT" evidence="11">
    <location>
        <begin position="417"/>
        <end position="469"/>
    </location>
</feature>
<dbReference type="SUPFAM" id="SSF52058">
    <property type="entry name" value="L domain-like"/>
    <property type="match status" value="1"/>
</dbReference>
<dbReference type="InterPro" id="IPR003591">
    <property type="entry name" value="Leu-rich_rpt_typical-subtyp"/>
</dbReference>
<dbReference type="PANTHER" id="PTHR24373">
    <property type="entry name" value="SLIT RELATED LEUCINE-RICH REPEAT NEURONAL PROTEIN"/>
    <property type="match status" value="1"/>
</dbReference>
<evidence type="ECO:0000259" key="11">
    <source>
        <dbReference type="SMART" id="SM00082"/>
    </source>
</evidence>
<dbReference type="RefSeq" id="XP_011200382.2">
    <property type="nucleotide sequence ID" value="XM_011202080.3"/>
</dbReference>
<dbReference type="OrthoDB" id="1055097at2759"/>
<keyword evidence="2" id="KW-1003">Cell membrane</keyword>
<evidence type="ECO:0000256" key="7">
    <source>
        <dbReference type="ARBA" id="ARBA00022989"/>
    </source>
</evidence>
<dbReference type="PROSITE" id="PS51450">
    <property type="entry name" value="LRR"/>
    <property type="match status" value="1"/>
</dbReference>
<dbReference type="Pfam" id="PF13855">
    <property type="entry name" value="LRR_8"/>
    <property type="match status" value="3"/>
</dbReference>
<feature type="transmembrane region" description="Helical" evidence="10">
    <location>
        <begin position="477"/>
        <end position="499"/>
    </location>
</feature>
<dbReference type="EMBL" id="GAKP01021240">
    <property type="protein sequence ID" value="JAC37712.1"/>
    <property type="molecule type" value="Transcribed_RNA"/>
</dbReference>
<evidence type="ECO:0000256" key="2">
    <source>
        <dbReference type="ARBA" id="ARBA00022475"/>
    </source>
</evidence>
<evidence type="ECO:0000256" key="10">
    <source>
        <dbReference type="SAM" id="Phobius"/>
    </source>
</evidence>
<gene>
    <name evidence="12" type="primary">LRRN2</name>
</gene>
<accession>A0A034V6J2</accession>
<dbReference type="InterPro" id="IPR000483">
    <property type="entry name" value="Cys-rich_flank_reg_C"/>
</dbReference>
<evidence type="ECO:0000256" key="1">
    <source>
        <dbReference type="ARBA" id="ARBA00004236"/>
    </source>
</evidence>
<evidence type="ECO:0000256" key="8">
    <source>
        <dbReference type="ARBA" id="ARBA00023136"/>
    </source>
</evidence>
<keyword evidence="8 10" id="KW-0472">Membrane</keyword>
<keyword evidence="3" id="KW-0433">Leucine-rich repeat</keyword>
<reference evidence="12" key="1">
    <citation type="journal article" date="2014" name="BMC Genomics">
        <title>Characterizing the developmental transcriptome of the oriental fruit fly, Bactrocera dorsalis (Diptera: Tephritidae) through comparative genomic analysis with Drosophila melanogaster utilizing modENCODE datasets.</title>
        <authorList>
            <person name="Geib S.M."/>
            <person name="Calla B."/>
            <person name="Hall B."/>
            <person name="Hou S."/>
            <person name="Manoukis N.C."/>
        </authorList>
    </citation>
    <scope>NUCLEOTIDE SEQUENCE</scope>
    <source>
        <strain evidence="12">Punador</strain>
    </source>
</reference>
<dbReference type="GO" id="GO:0005886">
    <property type="term" value="C:plasma membrane"/>
    <property type="evidence" value="ECO:0007669"/>
    <property type="project" value="UniProtKB-SubCell"/>
</dbReference>
<dbReference type="PANTHER" id="PTHR24373:SF395">
    <property type="entry name" value="IG-LIKE DOMAIN-CONTAINING PROTEIN"/>
    <property type="match status" value="1"/>
</dbReference>
<protein>
    <submittedName>
        <fullName evidence="12">Leucine-rich repeat neuronal protein 2</fullName>
    </submittedName>
</protein>
<evidence type="ECO:0000256" key="6">
    <source>
        <dbReference type="ARBA" id="ARBA00022737"/>
    </source>
</evidence>